<feature type="domain" description="Acyl-CoA dehydrogenase/oxidase N-terminal" evidence="7">
    <location>
        <begin position="19"/>
        <end position="102"/>
    </location>
</feature>
<dbReference type="Proteomes" id="UP000198327">
    <property type="component" value="Unassembled WGS sequence"/>
</dbReference>
<dbReference type="Pfam" id="PF02771">
    <property type="entry name" value="Acyl-CoA_dh_N"/>
    <property type="match status" value="1"/>
</dbReference>
<dbReference type="Gene3D" id="1.10.540.10">
    <property type="entry name" value="Acyl-CoA dehydrogenase/oxidase, N-terminal domain"/>
    <property type="match status" value="1"/>
</dbReference>
<dbReference type="InterPro" id="IPR036250">
    <property type="entry name" value="AcylCo_DH-like_C"/>
</dbReference>
<keyword evidence="5" id="KW-0560">Oxidoreductase</keyword>
<dbReference type="Gene3D" id="1.20.140.10">
    <property type="entry name" value="Butyryl-CoA Dehydrogenase, subunit A, domain 3"/>
    <property type="match status" value="1"/>
</dbReference>
<evidence type="ECO:0000256" key="3">
    <source>
        <dbReference type="ARBA" id="ARBA00022630"/>
    </source>
</evidence>
<dbReference type="EMBL" id="FZOW01000015">
    <property type="protein sequence ID" value="SNT36776.1"/>
    <property type="molecule type" value="Genomic_DNA"/>
</dbReference>
<gene>
    <name evidence="8" type="ORF">SAMN05421642_115113</name>
</gene>
<evidence type="ECO:0000259" key="6">
    <source>
        <dbReference type="Pfam" id="PF00441"/>
    </source>
</evidence>
<dbReference type="InterPro" id="IPR009100">
    <property type="entry name" value="AcylCoA_DH/oxidase_NM_dom_sf"/>
</dbReference>
<evidence type="ECO:0000313" key="8">
    <source>
        <dbReference type="EMBL" id="SNT36776.1"/>
    </source>
</evidence>
<evidence type="ECO:0000256" key="1">
    <source>
        <dbReference type="ARBA" id="ARBA00001974"/>
    </source>
</evidence>
<comment type="similarity">
    <text evidence="2">Belongs to the acyl-CoA dehydrogenase family.</text>
</comment>
<comment type="cofactor">
    <cofactor evidence="1">
        <name>FAD</name>
        <dbReference type="ChEBI" id="CHEBI:57692"/>
    </cofactor>
</comment>
<evidence type="ECO:0000256" key="4">
    <source>
        <dbReference type="ARBA" id="ARBA00022827"/>
    </source>
</evidence>
<dbReference type="PANTHER" id="PTHR43884:SF20">
    <property type="entry name" value="ACYL-COA DEHYDROGENASE FADE28"/>
    <property type="match status" value="1"/>
</dbReference>
<keyword evidence="9" id="KW-1185">Reference proteome</keyword>
<name>A0A239M228_9NOCA</name>
<evidence type="ECO:0000259" key="7">
    <source>
        <dbReference type="Pfam" id="PF02771"/>
    </source>
</evidence>
<dbReference type="PANTHER" id="PTHR43884">
    <property type="entry name" value="ACYL-COA DEHYDROGENASE"/>
    <property type="match status" value="1"/>
</dbReference>
<dbReference type="InterPro" id="IPR037069">
    <property type="entry name" value="AcylCoA_DH/ox_N_sf"/>
</dbReference>
<dbReference type="SUPFAM" id="SSF56645">
    <property type="entry name" value="Acyl-CoA dehydrogenase NM domain-like"/>
    <property type="match status" value="1"/>
</dbReference>
<dbReference type="AlphaFoldDB" id="A0A239M228"/>
<accession>A0A239M228</accession>
<dbReference type="InterPro" id="IPR009075">
    <property type="entry name" value="AcylCo_DH/oxidase_C"/>
</dbReference>
<dbReference type="GO" id="GO:0050660">
    <property type="term" value="F:flavin adenine dinucleotide binding"/>
    <property type="evidence" value="ECO:0007669"/>
    <property type="project" value="InterPro"/>
</dbReference>
<evidence type="ECO:0000313" key="9">
    <source>
        <dbReference type="Proteomes" id="UP000198327"/>
    </source>
</evidence>
<proteinExistence type="inferred from homology"/>
<evidence type="ECO:0000256" key="5">
    <source>
        <dbReference type="ARBA" id="ARBA00023002"/>
    </source>
</evidence>
<feature type="domain" description="Acyl-CoA dehydrogenase/oxidase C-terminal" evidence="6">
    <location>
        <begin position="208"/>
        <end position="332"/>
    </location>
</feature>
<reference evidence="9" key="1">
    <citation type="submission" date="2017-06" db="EMBL/GenBank/DDBJ databases">
        <authorList>
            <person name="Varghese N."/>
            <person name="Submissions S."/>
        </authorList>
    </citation>
    <scope>NUCLEOTIDE SEQUENCE [LARGE SCALE GENOMIC DNA]</scope>
    <source>
        <strain evidence="9">JCM 23211</strain>
    </source>
</reference>
<protein>
    <submittedName>
        <fullName evidence="8">Acyl-CoA dehydrogenase</fullName>
    </submittedName>
</protein>
<dbReference type="Pfam" id="PF00441">
    <property type="entry name" value="Acyl-CoA_dh_1"/>
    <property type="match status" value="1"/>
</dbReference>
<dbReference type="InterPro" id="IPR013786">
    <property type="entry name" value="AcylCoA_DH/ox_N"/>
</dbReference>
<organism evidence="8 9">
    <name type="scientific">Rhodococcoides kyotonense</name>
    <dbReference type="NCBI Taxonomy" id="398843"/>
    <lineage>
        <taxon>Bacteria</taxon>
        <taxon>Bacillati</taxon>
        <taxon>Actinomycetota</taxon>
        <taxon>Actinomycetes</taxon>
        <taxon>Mycobacteriales</taxon>
        <taxon>Nocardiaceae</taxon>
        <taxon>Rhodococcoides</taxon>
    </lineage>
</organism>
<keyword evidence="4" id="KW-0274">FAD</keyword>
<evidence type="ECO:0000256" key="2">
    <source>
        <dbReference type="ARBA" id="ARBA00009347"/>
    </source>
</evidence>
<dbReference type="GO" id="GO:0003995">
    <property type="term" value="F:acyl-CoA dehydrogenase activity"/>
    <property type="evidence" value="ECO:0007669"/>
    <property type="project" value="TreeGrafter"/>
</dbReference>
<dbReference type="SUPFAM" id="SSF47203">
    <property type="entry name" value="Acyl-CoA dehydrogenase C-terminal domain-like"/>
    <property type="match status" value="1"/>
</dbReference>
<sequence>MVRDLLPQELRRNDYSLDEQQEAVREVFVDFFQSVASSSVVRAAEPLGYDPVLWAKASNIGVVTMAVPESRGGDGATVVDLVLVAEQYGASLAPIPMVDAIAAARLLAALPAGRSDELLGPLLSGETVLTVALHPDRARQLVPAGAIAQAALALRGDELVVVPAPDGVEQAANLGGQPAAWWTIGDDVETLAQGDDAVAAFTEAVRVWKLLTAAALTGSADATVGLGVDFASSRKAFGQFIGTFQAISHSLVDAAILATGSRNLVRKAAWYVEYEPEAARELVPKAYVSACAAATKASTVGIHVQGGFGFTTESDMTLHFRRAKGWPLLAGRPAGELLAVADSLPMPSGI</sequence>
<keyword evidence="3" id="KW-0285">Flavoprotein</keyword>